<keyword evidence="7 15" id="KW-0812">Transmembrane</keyword>
<keyword evidence="18" id="KW-1185">Reference proteome</keyword>
<evidence type="ECO:0000256" key="12">
    <source>
        <dbReference type="ARBA" id="ARBA00023136"/>
    </source>
</evidence>
<keyword evidence="11 15" id="KW-1133">Transmembrane helix</keyword>
<evidence type="ECO:0000256" key="16">
    <source>
        <dbReference type="SAM" id="SignalP"/>
    </source>
</evidence>
<evidence type="ECO:0000256" key="8">
    <source>
        <dbReference type="ARBA" id="ARBA00022729"/>
    </source>
</evidence>
<name>A0A482VT43_ASBVE</name>
<dbReference type="EMBL" id="QDEB01067320">
    <property type="protein sequence ID" value="RZC35843.1"/>
    <property type="molecule type" value="Genomic_DNA"/>
</dbReference>
<evidence type="ECO:0000256" key="5">
    <source>
        <dbReference type="ARBA" id="ARBA00014387"/>
    </source>
</evidence>
<keyword evidence="6" id="KW-1017">Isopeptide bond</keyword>
<keyword evidence="12 15" id="KW-0472">Membrane</keyword>
<gene>
    <name evidence="17" type="ORF">BDFB_000012</name>
</gene>
<dbReference type="GO" id="GO:0005789">
    <property type="term" value="C:endoplasmic reticulum membrane"/>
    <property type="evidence" value="ECO:0007669"/>
    <property type="project" value="UniProtKB-SubCell"/>
</dbReference>
<evidence type="ECO:0000313" key="18">
    <source>
        <dbReference type="Proteomes" id="UP000292052"/>
    </source>
</evidence>
<keyword evidence="10" id="KW-0832">Ubl conjugation</keyword>
<evidence type="ECO:0000256" key="6">
    <source>
        <dbReference type="ARBA" id="ARBA00022499"/>
    </source>
</evidence>
<feature type="signal peptide" evidence="16">
    <location>
        <begin position="1"/>
        <end position="19"/>
    </location>
</feature>
<evidence type="ECO:0000256" key="13">
    <source>
        <dbReference type="ARBA" id="ARBA00023157"/>
    </source>
</evidence>
<dbReference type="STRING" id="1661398.A0A482VT43"/>
<dbReference type="Pfam" id="PF05404">
    <property type="entry name" value="TRAP-delta"/>
    <property type="match status" value="1"/>
</dbReference>
<evidence type="ECO:0000256" key="10">
    <source>
        <dbReference type="ARBA" id="ARBA00022843"/>
    </source>
</evidence>
<evidence type="ECO:0000256" key="11">
    <source>
        <dbReference type="ARBA" id="ARBA00022989"/>
    </source>
</evidence>
<feature type="chain" id="PRO_5019726310" description="Translocon-associated protein subunit delta" evidence="16">
    <location>
        <begin position="20"/>
        <end position="167"/>
    </location>
</feature>
<comment type="subcellular location">
    <subcellularLocation>
        <location evidence="2">Endoplasmic reticulum membrane</location>
        <topology evidence="2">Single-pass type I membrane protein</topology>
    </subcellularLocation>
</comment>
<evidence type="ECO:0000256" key="1">
    <source>
        <dbReference type="ARBA" id="ARBA00002838"/>
    </source>
</evidence>
<evidence type="ECO:0000313" key="17">
    <source>
        <dbReference type="EMBL" id="RZC35843.1"/>
    </source>
</evidence>
<dbReference type="PANTHER" id="PTHR12731">
    <property type="entry name" value="TRANSLOCON-ASSOCIATED PROTEIN, DELTA SUBUNIT"/>
    <property type="match status" value="1"/>
</dbReference>
<dbReference type="InterPro" id="IPR008855">
    <property type="entry name" value="TRAP-delta"/>
</dbReference>
<evidence type="ECO:0000256" key="14">
    <source>
        <dbReference type="ARBA" id="ARBA00031791"/>
    </source>
</evidence>
<comment type="function">
    <text evidence="1">TRAP proteins are part of a complex whose function is to bind calcium to the ER membrane and thereby regulate the retention of ER resident proteins.</text>
</comment>
<evidence type="ECO:0000256" key="3">
    <source>
        <dbReference type="ARBA" id="ARBA00009294"/>
    </source>
</evidence>
<evidence type="ECO:0000256" key="15">
    <source>
        <dbReference type="SAM" id="Phobius"/>
    </source>
</evidence>
<dbReference type="PANTHER" id="PTHR12731:SF1">
    <property type="entry name" value="TRANSLOCON-ASSOCIATED PROTEIN SUBUNIT DELTA"/>
    <property type="match status" value="1"/>
</dbReference>
<comment type="caution">
    <text evidence="17">The sequence shown here is derived from an EMBL/GenBank/DDBJ whole genome shotgun (WGS) entry which is preliminary data.</text>
</comment>
<organism evidence="17 18">
    <name type="scientific">Asbolus verrucosus</name>
    <name type="common">Desert ironclad beetle</name>
    <dbReference type="NCBI Taxonomy" id="1661398"/>
    <lineage>
        <taxon>Eukaryota</taxon>
        <taxon>Metazoa</taxon>
        <taxon>Ecdysozoa</taxon>
        <taxon>Arthropoda</taxon>
        <taxon>Hexapoda</taxon>
        <taxon>Insecta</taxon>
        <taxon>Pterygota</taxon>
        <taxon>Neoptera</taxon>
        <taxon>Endopterygota</taxon>
        <taxon>Coleoptera</taxon>
        <taxon>Polyphaga</taxon>
        <taxon>Cucujiformia</taxon>
        <taxon>Tenebrionidae</taxon>
        <taxon>Pimeliinae</taxon>
        <taxon>Asbolus</taxon>
    </lineage>
</organism>
<comment type="subunit">
    <text evidence="4">Heterotetramer of TRAP-alpha, TRAP-beta, TRAP-delta and TRAP-gamma.</text>
</comment>
<dbReference type="OrthoDB" id="10055808at2759"/>
<evidence type="ECO:0000256" key="7">
    <source>
        <dbReference type="ARBA" id="ARBA00022692"/>
    </source>
</evidence>
<accession>A0A482VT43</accession>
<evidence type="ECO:0000256" key="4">
    <source>
        <dbReference type="ARBA" id="ARBA00011819"/>
    </source>
</evidence>
<proteinExistence type="inferred from homology"/>
<reference evidence="17 18" key="1">
    <citation type="submission" date="2017-03" db="EMBL/GenBank/DDBJ databases">
        <title>Genome of the blue death feigning beetle - Asbolus verrucosus.</title>
        <authorList>
            <person name="Rider S.D."/>
        </authorList>
    </citation>
    <scope>NUCLEOTIDE SEQUENCE [LARGE SCALE GENOMIC DNA]</scope>
    <source>
        <strain evidence="17">Butters</strain>
        <tissue evidence="17">Head and leg muscle</tissue>
    </source>
</reference>
<dbReference type="Proteomes" id="UP000292052">
    <property type="component" value="Unassembled WGS sequence"/>
</dbReference>
<evidence type="ECO:0000256" key="9">
    <source>
        <dbReference type="ARBA" id="ARBA00022824"/>
    </source>
</evidence>
<keyword evidence="13" id="KW-1015">Disulfide bond</keyword>
<sequence>MSKIFLIVACVAFATTALCESCTNPQITSTSFTTQDATIVTNIAYISDFTLKCGNGEASTLYAEINGNIVPVSIVGENQYQVSWTEDTKTARSGDKVVRIFDEDGYAALRKALRAGEGLASVQSLSDVVINHPGAYNGPWLQSELLATIISLIIAYFAISFKLKVTA</sequence>
<evidence type="ECO:0000256" key="2">
    <source>
        <dbReference type="ARBA" id="ARBA00004115"/>
    </source>
</evidence>
<feature type="transmembrane region" description="Helical" evidence="15">
    <location>
        <begin position="140"/>
        <end position="159"/>
    </location>
</feature>
<keyword evidence="9" id="KW-0256">Endoplasmic reticulum</keyword>
<keyword evidence="8 16" id="KW-0732">Signal</keyword>
<comment type="similarity">
    <text evidence="3">Belongs to the TRAP-delta family.</text>
</comment>
<dbReference type="AlphaFoldDB" id="A0A482VT43"/>
<protein>
    <recommendedName>
        <fullName evidence="5">Translocon-associated protein subunit delta</fullName>
    </recommendedName>
    <alternativeName>
        <fullName evidence="14">Signal sequence receptor subunit delta</fullName>
    </alternativeName>
</protein>